<protein>
    <recommendedName>
        <fullName evidence="3">Serine aminopeptidase S33 domain-containing protein</fullName>
    </recommendedName>
</protein>
<organism evidence="1 2">
    <name type="scientific">Candidatus Sungbacteria bacterium RIFCSPLOWO2_01_FULL_54_21</name>
    <dbReference type="NCBI Taxonomy" id="1802279"/>
    <lineage>
        <taxon>Bacteria</taxon>
        <taxon>Candidatus Sungiibacteriota</taxon>
    </lineage>
</organism>
<dbReference type="EMBL" id="MHQR01000001">
    <property type="protein sequence ID" value="OHA08209.1"/>
    <property type="molecule type" value="Genomic_DNA"/>
</dbReference>
<proteinExistence type="predicted"/>
<reference evidence="1 2" key="1">
    <citation type="journal article" date="2016" name="Nat. Commun.">
        <title>Thousands of microbial genomes shed light on interconnected biogeochemical processes in an aquifer system.</title>
        <authorList>
            <person name="Anantharaman K."/>
            <person name="Brown C.T."/>
            <person name="Hug L.A."/>
            <person name="Sharon I."/>
            <person name="Castelle C.J."/>
            <person name="Probst A.J."/>
            <person name="Thomas B.C."/>
            <person name="Singh A."/>
            <person name="Wilkins M.J."/>
            <person name="Karaoz U."/>
            <person name="Brodie E.L."/>
            <person name="Williams K.H."/>
            <person name="Hubbard S.S."/>
            <person name="Banfield J.F."/>
        </authorList>
    </citation>
    <scope>NUCLEOTIDE SEQUENCE [LARGE SCALE GENOMIC DNA]</scope>
</reference>
<dbReference type="STRING" id="1802279.A3B34_03320"/>
<dbReference type="PANTHER" id="PTHR31591:SF1">
    <property type="entry name" value="UPF0613 PROTEIN PB24D3.06C"/>
    <property type="match status" value="1"/>
</dbReference>
<dbReference type="InterPro" id="IPR029058">
    <property type="entry name" value="AB_hydrolase_fold"/>
</dbReference>
<gene>
    <name evidence="1" type="ORF">A3B34_03320</name>
</gene>
<dbReference type="InterPro" id="IPR013744">
    <property type="entry name" value="SidJ"/>
</dbReference>
<name>A0A1G2LBM7_9BACT</name>
<dbReference type="SUPFAM" id="SSF53474">
    <property type="entry name" value="alpha/beta-Hydrolases"/>
    <property type="match status" value="1"/>
</dbReference>
<dbReference type="PANTHER" id="PTHR31591">
    <property type="entry name" value="UPF0613 PROTEIN PB24D3.06C"/>
    <property type="match status" value="1"/>
</dbReference>
<dbReference type="AlphaFoldDB" id="A0A1G2LBM7"/>
<dbReference type="Proteomes" id="UP000176510">
    <property type="component" value="Unassembled WGS sequence"/>
</dbReference>
<accession>A0A1G2LBM7</accession>
<dbReference type="Pfam" id="PF08538">
    <property type="entry name" value="DUF1749"/>
    <property type="match status" value="1"/>
</dbReference>
<comment type="caution">
    <text evidence="1">The sequence shown here is derived from an EMBL/GenBank/DDBJ whole genome shotgun (WGS) entry which is preliminary data.</text>
</comment>
<dbReference type="Gene3D" id="3.40.50.1820">
    <property type="entry name" value="alpha/beta hydrolase"/>
    <property type="match status" value="1"/>
</dbReference>
<evidence type="ECO:0000313" key="2">
    <source>
        <dbReference type="Proteomes" id="UP000176510"/>
    </source>
</evidence>
<evidence type="ECO:0008006" key="3">
    <source>
        <dbReference type="Google" id="ProtNLM"/>
    </source>
</evidence>
<evidence type="ECO:0000313" key="1">
    <source>
        <dbReference type="EMBL" id="OHA08209.1"/>
    </source>
</evidence>
<sequence>MISVVLAQITTRDRITLDGIVIEPRKKSATALIWIHGLGSNFSHGQSITRELSQTCLKNGIAYFKFNTRGHDVVNRDAPKKKAQTIVNRLRGAGFERFEDCVLDIRAVIHFARKLGYRKVILVGHSTGANKALYYLYKTKDPAVKGLILLGAISDIAAGKKKFGATGLARGIALAEKRARKNSDALMPLPYGIFSAKRFLSMFRQGDSEDVFPYLNPRAAWKELKTIRAPIAVIFGSRDQYLDRPAEKLVEIFRSHALSTKSFSGVIIKGADHGFKGKEKMLSKVVMDWIQQQAVV</sequence>